<feature type="active site" description="Proton acceptor" evidence="13">
    <location>
        <position position="76"/>
    </location>
</feature>
<evidence type="ECO:0000256" key="3">
    <source>
        <dbReference type="ARBA" id="ARBA00006873"/>
    </source>
</evidence>
<comment type="subcellular location">
    <subcellularLocation>
        <location evidence="18">Secreted</location>
    </subcellularLocation>
</comment>
<feature type="binding site" evidence="14">
    <location>
        <position position="173"/>
    </location>
    <ligand>
        <name>substrate</name>
    </ligand>
</feature>
<dbReference type="GO" id="GO:0020037">
    <property type="term" value="F:heme binding"/>
    <property type="evidence" value="ECO:0007669"/>
    <property type="project" value="UniProtKB-UniRule"/>
</dbReference>
<evidence type="ECO:0000313" key="21">
    <source>
        <dbReference type="Proteomes" id="UP001154282"/>
    </source>
</evidence>
<dbReference type="GO" id="GO:0006979">
    <property type="term" value="P:response to oxidative stress"/>
    <property type="evidence" value="ECO:0007669"/>
    <property type="project" value="UniProtKB-UniRule"/>
</dbReference>
<keyword evidence="8 15" id="KW-0106">Calcium</keyword>
<keyword evidence="11 17" id="KW-1015">Disulfide bond</keyword>
<dbReference type="AlphaFoldDB" id="A0AAV0MN87"/>
<keyword evidence="10 15" id="KW-0408">Iron</keyword>
<evidence type="ECO:0000256" key="16">
    <source>
        <dbReference type="PIRSR" id="PIRSR600823-4"/>
    </source>
</evidence>
<evidence type="ECO:0000256" key="10">
    <source>
        <dbReference type="ARBA" id="ARBA00023004"/>
    </source>
</evidence>
<proteinExistence type="inferred from homology"/>
<dbReference type="PROSITE" id="PS00435">
    <property type="entry name" value="PEROXIDASE_1"/>
    <property type="match status" value="1"/>
</dbReference>
<keyword evidence="5 18" id="KW-0575">Peroxidase</keyword>
<dbReference type="EC" id="1.11.1.7" evidence="4 18"/>
<evidence type="ECO:0000256" key="6">
    <source>
        <dbReference type="ARBA" id="ARBA00022617"/>
    </source>
</evidence>
<dbReference type="PRINTS" id="PR00461">
    <property type="entry name" value="PLPEROXIDASE"/>
</dbReference>
<evidence type="ECO:0000256" key="8">
    <source>
        <dbReference type="ARBA" id="ARBA00022837"/>
    </source>
</evidence>
<comment type="cofactor">
    <cofactor evidence="15 18">
        <name>Ca(2+)</name>
        <dbReference type="ChEBI" id="CHEBI:29108"/>
    </cofactor>
    <text evidence="15 18">Binds 2 calcium ions per subunit.</text>
</comment>
<feature type="site" description="Transition state stabilizer" evidence="16">
    <location>
        <position position="72"/>
    </location>
</feature>
<gene>
    <name evidence="20" type="ORF">LITE_LOCUS29252</name>
</gene>
<keyword evidence="18" id="KW-0964">Secreted</keyword>
<keyword evidence="9 18" id="KW-0560">Oxidoreductase</keyword>
<comment type="cofactor">
    <cofactor evidence="15 18">
        <name>heme b</name>
        <dbReference type="ChEBI" id="CHEBI:60344"/>
    </cofactor>
    <text evidence="15 18">Binds 1 heme b (iron(II)-protoporphyrin IX) group per subunit.</text>
</comment>
<evidence type="ECO:0000256" key="5">
    <source>
        <dbReference type="ARBA" id="ARBA00022559"/>
    </source>
</evidence>
<comment type="catalytic activity">
    <reaction evidence="1 18">
        <text>2 a phenolic donor + H2O2 = 2 a phenolic radical donor + 2 H2O</text>
        <dbReference type="Rhea" id="RHEA:56136"/>
        <dbReference type="ChEBI" id="CHEBI:15377"/>
        <dbReference type="ChEBI" id="CHEBI:16240"/>
        <dbReference type="ChEBI" id="CHEBI:139520"/>
        <dbReference type="ChEBI" id="CHEBI:139521"/>
        <dbReference type="EC" id="1.11.1.7"/>
    </reaction>
</comment>
<keyword evidence="18" id="KW-0376">Hydrogen peroxide</keyword>
<feature type="binding site" evidence="15">
    <location>
        <position position="86"/>
    </location>
    <ligand>
        <name>Ca(2+)</name>
        <dbReference type="ChEBI" id="CHEBI:29108"/>
        <label>1</label>
    </ligand>
</feature>
<feature type="binding site" evidence="15">
    <location>
        <position position="263"/>
    </location>
    <ligand>
        <name>Ca(2+)</name>
        <dbReference type="ChEBI" id="CHEBI:29108"/>
        <label>2</label>
    </ligand>
</feature>
<dbReference type="FunFam" id="1.10.520.10:FF:000009">
    <property type="entry name" value="Peroxidase"/>
    <property type="match status" value="1"/>
</dbReference>
<dbReference type="Pfam" id="PF00141">
    <property type="entry name" value="peroxidase"/>
    <property type="match status" value="1"/>
</dbReference>
<dbReference type="PRINTS" id="PR00458">
    <property type="entry name" value="PEROXIDASE"/>
</dbReference>
<dbReference type="Gene3D" id="1.10.420.10">
    <property type="entry name" value="Peroxidase, domain 2"/>
    <property type="match status" value="1"/>
</dbReference>
<evidence type="ECO:0000256" key="11">
    <source>
        <dbReference type="ARBA" id="ARBA00023157"/>
    </source>
</evidence>
<feature type="domain" description="Plant heme peroxidase family profile" evidence="19">
    <location>
        <begin position="35"/>
        <end position="335"/>
    </location>
</feature>
<comment type="similarity">
    <text evidence="3">Belongs to the peroxidase family. Ascorbate peroxidase subfamily.</text>
</comment>
<evidence type="ECO:0000256" key="15">
    <source>
        <dbReference type="PIRSR" id="PIRSR600823-3"/>
    </source>
</evidence>
<feature type="disulfide bond" evidence="17">
    <location>
        <begin position="45"/>
        <end position="125"/>
    </location>
</feature>
<comment type="caution">
    <text evidence="20">The sequence shown here is derived from an EMBL/GenBank/DDBJ whole genome shotgun (WGS) entry which is preliminary data.</text>
</comment>
<sequence length="335" mass="36173">MGYTNYFLCVTISLFLTLSSLHLVAPFPAAASGGGLDYSYYDQTCPRLAMIIRYSVWSAFKNESRIAASLLRLHFHDCLVNGCEGSILLDDTIDFKGEKNAPANRNSARGYEVIDSIKAEVEKACPSTVSCTDILALAAREAVVMTGGPYWPVSLGRRDGLTANQAAVAQELPSPIESLDDITAKFTSKGLDVKDVVVLSGAHTLGFAQCFLIKRRLFNFKNTGKPDPALESSALTSLQGMCPNKDASNANLAPLDSTTTRFDNSYYTNIVNNAGLLDSDQALLMNPTTGEMVRSYSSNPYQFYSDFAASMVKLSSVGVLTGKNGEIRKKCGSVN</sequence>
<feature type="disulfide bond" evidence="17">
    <location>
        <begin position="210"/>
        <end position="242"/>
    </location>
</feature>
<dbReference type="GO" id="GO:0042744">
    <property type="term" value="P:hydrogen peroxide catabolic process"/>
    <property type="evidence" value="ECO:0007669"/>
    <property type="project" value="UniProtKB-KW"/>
</dbReference>
<feature type="signal peptide" evidence="18">
    <location>
        <begin position="1"/>
        <end position="26"/>
    </location>
</feature>
<evidence type="ECO:0000256" key="4">
    <source>
        <dbReference type="ARBA" id="ARBA00012313"/>
    </source>
</evidence>
<feature type="disulfide bond" evidence="17">
    <location>
        <begin position="131"/>
        <end position="331"/>
    </location>
</feature>
<evidence type="ECO:0000256" key="14">
    <source>
        <dbReference type="PIRSR" id="PIRSR600823-2"/>
    </source>
</evidence>
<keyword evidence="6 18" id="KW-0349">Heme</keyword>
<protein>
    <recommendedName>
        <fullName evidence="4 18">Peroxidase</fullName>
        <ecNumber evidence="4 18">1.11.1.7</ecNumber>
    </recommendedName>
</protein>
<dbReference type="CDD" id="cd00693">
    <property type="entry name" value="secretory_peroxidase"/>
    <property type="match status" value="1"/>
</dbReference>
<evidence type="ECO:0000256" key="7">
    <source>
        <dbReference type="ARBA" id="ARBA00022723"/>
    </source>
</evidence>
<accession>A0AAV0MN87</accession>
<feature type="binding site" description="axial binding residue" evidence="15">
    <location>
        <position position="203"/>
    </location>
    <ligand>
        <name>heme b</name>
        <dbReference type="ChEBI" id="CHEBI:60344"/>
    </ligand>
    <ligandPart>
        <name>Fe</name>
        <dbReference type="ChEBI" id="CHEBI:18248"/>
    </ligandPart>
</feature>
<reference evidence="20" key="1">
    <citation type="submission" date="2022-08" db="EMBL/GenBank/DDBJ databases">
        <authorList>
            <person name="Gutierrez-Valencia J."/>
        </authorList>
    </citation>
    <scope>NUCLEOTIDE SEQUENCE</scope>
</reference>
<feature type="binding site" evidence="15">
    <location>
        <position position="98"/>
    </location>
    <ligand>
        <name>Ca(2+)</name>
        <dbReference type="ChEBI" id="CHEBI:29108"/>
        <label>1</label>
    </ligand>
</feature>
<dbReference type="InterPro" id="IPR019794">
    <property type="entry name" value="Peroxidases_AS"/>
</dbReference>
<evidence type="ECO:0000259" key="19">
    <source>
        <dbReference type="PROSITE" id="PS50873"/>
    </source>
</evidence>
<keyword evidence="18" id="KW-0732">Signal</keyword>
<dbReference type="InterPro" id="IPR033905">
    <property type="entry name" value="Secretory_peroxidase"/>
</dbReference>
<keyword evidence="7 15" id="KW-0479">Metal-binding</keyword>
<comment type="similarity">
    <text evidence="18">Belongs to the peroxidase family. Classical plant (class III) peroxidase subfamily.</text>
</comment>
<dbReference type="GO" id="GO:0140825">
    <property type="term" value="F:lactoperoxidase activity"/>
    <property type="evidence" value="ECO:0007669"/>
    <property type="project" value="UniProtKB-EC"/>
</dbReference>
<dbReference type="PANTHER" id="PTHR31388:SF34">
    <property type="entry name" value="PEROXIDASE 10"/>
    <property type="match status" value="1"/>
</dbReference>
<feature type="binding site" evidence="15">
    <location>
        <position position="80"/>
    </location>
    <ligand>
        <name>Ca(2+)</name>
        <dbReference type="ChEBI" id="CHEBI:29108"/>
        <label>1</label>
    </ligand>
</feature>
<feature type="disulfide bond" evidence="17">
    <location>
        <begin position="78"/>
        <end position="83"/>
    </location>
</feature>
<evidence type="ECO:0000256" key="18">
    <source>
        <dbReference type="RuleBase" id="RU362060"/>
    </source>
</evidence>
<dbReference type="PANTHER" id="PTHR31388">
    <property type="entry name" value="PEROXIDASE 72-RELATED"/>
    <property type="match status" value="1"/>
</dbReference>
<dbReference type="FunFam" id="1.10.420.10:FF:000001">
    <property type="entry name" value="Peroxidase"/>
    <property type="match status" value="1"/>
</dbReference>
<dbReference type="Gene3D" id="1.10.520.10">
    <property type="match status" value="1"/>
</dbReference>
<evidence type="ECO:0000256" key="12">
    <source>
        <dbReference type="ARBA" id="ARBA00023180"/>
    </source>
</evidence>
<organism evidence="20 21">
    <name type="scientific">Linum tenue</name>
    <dbReference type="NCBI Taxonomy" id="586396"/>
    <lineage>
        <taxon>Eukaryota</taxon>
        <taxon>Viridiplantae</taxon>
        <taxon>Streptophyta</taxon>
        <taxon>Embryophyta</taxon>
        <taxon>Tracheophyta</taxon>
        <taxon>Spermatophyta</taxon>
        <taxon>Magnoliopsida</taxon>
        <taxon>eudicotyledons</taxon>
        <taxon>Gunneridae</taxon>
        <taxon>Pentapetalae</taxon>
        <taxon>rosids</taxon>
        <taxon>fabids</taxon>
        <taxon>Malpighiales</taxon>
        <taxon>Linaceae</taxon>
        <taxon>Linum</taxon>
    </lineage>
</organism>
<feature type="chain" id="PRO_5043088037" description="Peroxidase" evidence="18">
    <location>
        <begin position="27"/>
        <end position="335"/>
    </location>
</feature>
<feature type="binding site" evidence="15">
    <location>
        <position position="204"/>
    </location>
    <ligand>
        <name>Ca(2+)</name>
        <dbReference type="ChEBI" id="CHEBI:29108"/>
        <label>2</label>
    </ligand>
</feature>
<dbReference type="SUPFAM" id="SSF48113">
    <property type="entry name" value="Heme-dependent peroxidases"/>
    <property type="match status" value="1"/>
</dbReference>
<name>A0AAV0MN87_9ROSI</name>
<dbReference type="GO" id="GO:0005576">
    <property type="term" value="C:extracellular region"/>
    <property type="evidence" value="ECO:0007669"/>
    <property type="project" value="UniProtKB-SubCell"/>
</dbReference>
<dbReference type="PROSITE" id="PS00436">
    <property type="entry name" value="PEROXIDASE_2"/>
    <property type="match status" value="1"/>
</dbReference>
<feature type="binding site" evidence="15">
    <location>
        <position position="259"/>
    </location>
    <ligand>
        <name>Ca(2+)</name>
        <dbReference type="ChEBI" id="CHEBI:29108"/>
        <label>2</label>
    </ligand>
</feature>
<comment type="function">
    <text evidence="2">Removal of H(2)O(2), oxidation of toxic reductants, biosynthesis and degradation of lignin, suberization, auxin catabolism, response to environmental stresses such as wounding, pathogen attack and oxidative stress. These functions might be dependent on each isozyme/isoform in each plant tissue.</text>
</comment>
<keyword evidence="12" id="KW-0325">Glycoprotein</keyword>
<evidence type="ECO:0000313" key="20">
    <source>
        <dbReference type="EMBL" id="CAI0447028.1"/>
    </source>
</evidence>
<dbReference type="InterPro" id="IPR000823">
    <property type="entry name" value="Peroxidase_pln"/>
</dbReference>
<dbReference type="InterPro" id="IPR019793">
    <property type="entry name" value="Peroxidases_heam-ligand_BS"/>
</dbReference>
<dbReference type="Proteomes" id="UP001154282">
    <property type="component" value="Unassembled WGS sequence"/>
</dbReference>
<evidence type="ECO:0000256" key="9">
    <source>
        <dbReference type="ARBA" id="ARBA00023002"/>
    </source>
</evidence>
<evidence type="ECO:0000256" key="17">
    <source>
        <dbReference type="PIRSR" id="PIRSR600823-5"/>
    </source>
</evidence>
<dbReference type="GO" id="GO:0046872">
    <property type="term" value="F:metal ion binding"/>
    <property type="evidence" value="ECO:0007669"/>
    <property type="project" value="UniProtKB-UniRule"/>
</dbReference>
<dbReference type="InterPro" id="IPR002016">
    <property type="entry name" value="Haem_peroxidase"/>
</dbReference>
<dbReference type="PROSITE" id="PS50873">
    <property type="entry name" value="PEROXIDASE_4"/>
    <property type="match status" value="1"/>
</dbReference>
<feature type="binding site" evidence="15">
    <location>
        <position position="82"/>
    </location>
    <ligand>
        <name>Ca(2+)</name>
        <dbReference type="ChEBI" id="CHEBI:29108"/>
        <label>1</label>
    </ligand>
</feature>
<feature type="binding site" evidence="15">
    <location>
        <position position="256"/>
    </location>
    <ligand>
        <name>Ca(2+)</name>
        <dbReference type="ChEBI" id="CHEBI:29108"/>
        <label>2</label>
    </ligand>
</feature>
<keyword evidence="21" id="KW-1185">Reference proteome</keyword>
<evidence type="ECO:0000256" key="2">
    <source>
        <dbReference type="ARBA" id="ARBA00002322"/>
    </source>
</evidence>
<dbReference type="EMBL" id="CAMGYJ010000007">
    <property type="protein sequence ID" value="CAI0447028.1"/>
    <property type="molecule type" value="Genomic_DNA"/>
</dbReference>
<dbReference type="InterPro" id="IPR010255">
    <property type="entry name" value="Haem_peroxidase_sf"/>
</dbReference>
<feature type="binding site" evidence="15">
    <location>
        <position position="77"/>
    </location>
    <ligand>
        <name>Ca(2+)</name>
        <dbReference type="ChEBI" id="CHEBI:29108"/>
        <label>1</label>
    </ligand>
</feature>
<evidence type="ECO:0000256" key="1">
    <source>
        <dbReference type="ARBA" id="ARBA00000189"/>
    </source>
</evidence>
<evidence type="ECO:0000256" key="13">
    <source>
        <dbReference type="PIRSR" id="PIRSR600823-1"/>
    </source>
</evidence>